<organism evidence="5 6">
    <name type="scientific">Vigna unguiculata</name>
    <name type="common">Cowpea</name>
    <dbReference type="NCBI Taxonomy" id="3917"/>
    <lineage>
        <taxon>Eukaryota</taxon>
        <taxon>Viridiplantae</taxon>
        <taxon>Streptophyta</taxon>
        <taxon>Embryophyta</taxon>
        <taxon>Tracheophyta</taxon>
        <taxon>Spermatophyta</taxon>
        <taxon>Magnoliopsida</taxon>
        <taxon>eudicotyledons</taxon>
        <taxon>Gunneridae</taxon>
        <taxon>Pentapetalae</taxon>
        <taxon>rosids</taxon>
        <taxon>fabids</taxon>
        <taxon>Fabales</taxon>
        <taxon>Fabaceae</taxon>
        <taxon>Papilionoideae</taxon>
        <taxon>50 kb inversion clade</taxon>
        <taxon>NPAAA clade</taxon>
        <taxon>indigoferoid/millettioid clade</taxon>
        <taxon>Phaseoleae</taxon>
        <taxon>Vigna</taxon>
    </lineage>
</organism>
<keyword evidence="3" id="KW-0687">Ribonucleoprotein</keyword>
<dbReference type="Gene3D" id="6.20.50.180">
    <property type="match status" value="1"/>
</dbReference>
<evidence type="ECO:0000256" key="2">
    <source>
        <dbReference type="ARBA" id="ARBA00022980"/>
    </source>
</evidence>
<name>A0A4D6LQH5_VIGUN</name>
<dbReference type="Pfam" id="PF01599">
    <property type="entry name" value="Ribosomal_S27"/>
    <property type="match status" value="1"/>
</dbReference>
<protein>
    <submittedName>
        <fullName evidence="5">Small subunit ribosomal protein S27Ae</fullName>
    </submittedName>
</protein>
<sequence length="52" mass="5845">MPYRVDDSGKVQRLRKECPNAECGAGTFMANHFDRHYCGKCGLTYVYQKAGA</sequence>
<dbReference type="InterPro" id="IPR011332">
    <property type="entry name" value="Ribosomal_zn-bd"/>
</dbReference>
<dbReference type="Proteomes" id="UP000501690">
    <property type="component" value="Linkage Group LG4"/>
</dbReference>
<proteinExistence type="predicted"/>
<feature type="domain" description="Small ribosomal subunit protein eS31" evidence="4">
    <location>
        <begin position="3"/>
        <end position="44"/>
    </location>
</feature>
<keyword evidence="2 5" id="KW-0689">Ribosomal protein</keyword>
<evidence type="ECO:0000313" key="5">
    <source>
        <dbReference type="EMBL" id="QCD90648.1"/>
    </source>
</evidence>
<dbReference type="EMBL" id="CP039348">
    <property type="protein sequence ID" value="QCD90648.1"/>
    <property type="molecule type" value="Genomic_DNA"/>
</dbReference>
<keyword evidence="1" id="KW-0862">Zinc</keyword>
<evidence type="ECO:0000313" key="6">
    <source>
        <dbReference type="Proteomes" id="UP000501690"/>
    </source>
</evidence>
<keyword evidence="6" id="KW-1185">Reference proteome</keyword>
<dbReference type="SUPFAM" id="SSF57829">
    <property type="entry name" value="Zn-binding ribosomal proteins"/>
    <property type="match status" value="1"/>
</dbReference>
<dbReference type="GO" id="GO:0003735">
    <property type="term" value="F:structural constituent of ribosome"/>
    <property type="evidence" value="ECO:0007669"/>
    <property type="project" value="InterPro"/>
</dbReference>
<dbReference type="GO" id="GO:0005840">
    <property type="term" value="C:ribosome"/>
    <property type="evidence" value="ECO:0007669"/>
    <property type="project" value="UniProtKB-KW"/>
</dbReference>
<accession>A0A4D6LQH5</accession>
<evidence type="ECO:0000256" key="3">
    <source>
        <dbReference type="ARBA" id="ARBA00023274"/>
    </source>
</evidence>
<dbReference type="GO" id="GO:1990904">
    <property type="term" value="C:ribonucleoprotein complex"/>
    <property type="evidence" value="ECO:0007669"/>
    <property type="project" value="UniProtKB-KW"/>
</dbReference>
<dbReference type="AlphaFoldDB" id="A0A4D6LQH5"/>
<dbReference type="InterPro" id="IPR002906">
    <property type="entry name" value="Ribosomal_eS31"/>
</dbReference>
<dbReference type="SMART" id="SM01402">
    <property type="entry name" value="Ribosomal_S27"/>
    <property type="match status" value="1"/>
</dbReference>
<evidence type="ECO:0000256" key="1">
    <source>
        <dbReference type="ARBA" id="ARBA00022833"/>
    </source>
</evidence>
<evidence type="ECO:0000259" key="4">
    <source>
        <dbReference type="SMART" id="SM01402"/>
    </source>
</evidence>
<dbReference type="GO" id="GO:0006412">
    <property type="term" value="P:translation"/>
    <property type="evidence" value="ECO:0007669"/>
    <property type="project" value="InterPro"/>
</dbReference>
<reference evidence="5 6" key="1">
    <citation type="submission" date="2019-04" db="EMBL/GenBank/DDBJ databases">
        <title>An improved genome assembly and genetic linkage map for asparagus bean, Vigna unguiculata ssp. sesquipedialis.</title>
        <authorList>
            <person name="Xia Q."/>
            <person name="Zhang R."/>
            <person name="Dong Y."/>
        </authorList>
    </citation>
    <scope>NUCLEOTIDE SEQUENCE [LARGE SCALE GENOMIC DNA]</scope>
    <source>
        <tissue evidence="5">Leaf</tissue>
    </source>
</reference>
<gene>
    <name evidence="5" type="ORF">DEO72_LG4g1605</name>
</gene>